<accession>A0ABN7AGL9</accession>
<evidence type="ECO:0000256" key="1">
    <source>
        <dbReference type="ARBA" id="ARBA00022737"/>
    </source>
</evidence>
<dbReference type="InterPro" id="IPR009091">
    <property type="entry name" value="RCC1/BLIP-II"/>
</dbReference>
<evidence type="ECO:0000259" key="3">
    <source>
        <dbReference type="Pfam" id="PF25390"/>
    </source>
</evidence>
<keyword evidence="1" id="KW-0677">Repeat</keyword>
<dbReference type="SUPFAM" id="SSF50985">
    <property type="entry name" value="RCC1/BLIP-II"/>
    <property type="match status" value="2"/>
</dbReference>
<feature type="domain" description="RCC1-like" evidence="3">
    <location>
        <begin position="698"/>
        <end position="930"/>
    </location>
</feature>
<dbReference type="Gene3D" id="2.130.10.30">
    <property type="entry name" value="Regulator of chromosome condensation 1/beta-lactamase-inhibitor protein II"/>
    <property type="match status" value="2"/>
</dbReference>
<gene>
    <name evidence="4" type="ORF">NTJ_03322</name>
</gene>
<dbReference type="PANTHER" id="PTHR22870:SF466">
    <property type="entry name" value="ANKYRIN REPEAT-CONTAINING PROTEIN"/>
    <property type="match status" value="1"/>
</dbReference>
<dbReference type="PRINTS" id="PR00633">
    <property type="entry name" value="RCCNDNSATION"/>
</dbReference>
<dbReference type="EMBL" id="AP028910">
    <property type="protein sequence ID" value="BES90514.1"/>
    <property type="molecule type" value="Genomic_DNA"/>
</dbReference>
<proteinExistence type="predicted"/>
<dbReference type="InterPro" id="IPR000408">
    <property type="entry name" value="Reg_chr_condens"/>
</dbReference>
<dbReference type="Pfam" id="PF25390">
    <property type="entry name" value="WD40_RLD"/>
    <property type="match status" value="1"/>
</dbReference>
<organism evidence="4 5">
    <name type="scientific">Nesidiocoris tenuis</name>
    <dbReference type="NCBI Taxonomy" id="355587"/>
    <lineage>
        <taxon>Eukaryota</taxon>
        <taxon>Metazoa</taxon>
        <taxon>Ecdysozoa</taxon>
        <taxon>Arthropoda</taxon>
        <taxon>Hexapoda</taxon>
        <taxon>Insecta</taxon>
        <taxon>Pterygota</taxon>
        <taxon>Neoptera</taxon>
        <taxon>Paraneoptera</taxon>
        <taxon>Hemiptera</taxon>
        <taxon>Heteroptera</taxon>
        <taxon>Panheteroptera</taxon>
        <taxon>Cimicomorpha</taxon>
        <taxon>Miridae</taxon>
        <taxon>Dicyphina</taxon>
        <taxon>Nesidiocoris</taxon>
    </lineage>
</organism>
<dbReference type="PROSITE" id="PS50012">
    <property type="entry name" value="RCC1_3"/>
    <property type="match status" value="6"/>
</dbReference>
<feature type="repeat" description="RCC1" evidence="2">
    <location>
        <begin position="714"/>
        <end position="768"/>
    </location>
</feature>
<feature type="repeat" description="RCC1" evidence="2">
    <location>
        <begin position="923"/>
        <end position="999"/>
    </location>
</feature>
<evidence type="ECO:0000256" key="2">
    <source>
        <dbReference type="PROSITE-ProRule" id="PRU00235"/>
    </source>
</evidence>
<dbReference type="PROSITE" id="PS00626">
    <property type="entry name" value="RCC1_2"/>
    <property type="match status" value="2"/>
</dbReference>
<name>A0ABN7AGL9_9HEMI</name>
<dbReference type="InterPro" id="IPR051210">
    <property type="entry name" value="Ub_ligase/GEF_domain"/>
</dbReference>
<feature type="repeat" description="RCC1" evidence="2">
    <location>
        <begin position="820"/>
        <end position="871"/>
    </location>
</feature>
<keyword evidence="5" id="KW-1185">Reference proteome</keyword>
<dbReference type="InterPro" id="IPR058923">
    <property type="entry name" value="RCC1-like_dom"/>
</dbReference>
<feature type="repeat" description="RCC1" evidence="2">
    <location>
        <begin position="872"/>
        <end position="922"/>
    </location>
</feature>
<sequence>MDDEIGFEKKQIVAADDIVLLCSASTQTKEMLAIVVKSGDLILYGLNHGESKPVVRWIPWYDDVEKKISTLAYNPDGGESLLLACYDQNFYIVPALALLNTSTADEGSSAAQDSDILKLPLPDYIPDEEFVPTALAWWVRQTSGDPTRHCAIIGSSHGQVIAFSIYKGTVIFATSVEGCVVRIEVFSKPELSYIIVTNSVGKQWRITLMESSNKPSDNSLEKKFSSLSINVVQGKMESRLKKSKNISSPLKVDLSGEEWIFCRKENKLEITQHSVGEQRLHVLCNSVINSYNGNIVTVEKSSTDQITVHKLPNKAHILAMTNSFFLLTQDKSSSIDIVSRTMSLCKTDTNARTLMSVEFNNDALIQKISFGENERLLEFFCSILLDQLIILTNQGIYLLRMRKDPHKLALDRILINGNLRDAEKISIIFGLDIQRLICQAGASKLTQGLHSEAKQLFALSLGGSLHHIMALATSGSVEDLLELLNGVKLTPATSSLVLNLKCSLYVYHILAGPSEDSVQRSRQFRNFLLHEEYDAVGTMRTLCRVHLFSELRYVMQIRGLHHAVIPALMTLVPTAEDVVINLKGFWELISDPQLAETLLSRESCFTFHSELVRKHLANLPMSILLNLEKLYNPYQPTVRNFIANVSKGEIDEREWVQTHILICIKISSISPEIDLETMAMISYGHVWEVDQSEIPYLFRPLSAGFRHAAVVVKGIAYMWGATNNGCLGTGPTSLPSCGPRPVEVLLNLRKAVINISCGKSHTVALTNDGVYTWGLNKFGQLGTPCAVESCYPMKIDILSCFNIVDVCAGQYHTLALDDQYRVFSWGWGVHGQLGHGSVEDLRIPKIIRALENKGIVSLSAGHAHSLFLGADGLVHVCGNNSFGQLGTGKMKKSSVPIQVFGLLDPVRFISAGHFRNTVISFDGKLYVWGVSPCALRYASQAPRQRRSHTEETAPHVLEVDESLWVNQYVVPTLVNSSMMNDPIVKVCEGGEHGVALTSSGRVYSWGRNIDGQLGVVGTVAERRNQYVLDPMPVPLNAKIVDICCGWNFTIAMDDSGKLWNWGAMHHIKGGRGTKLASLEGEIVVVNNKNRVLKFPQSTGLVNPVPTILNMNFLNRELDFYRPAKLPAQLFQSTWRERMHFSLEDLIVYYNLGALIFEECLRINEQDASAKIAILTGDYAASVALRLKSITDESQVESIVRHYLSLEQNDIVTTRDLLHNIVTHYWEKKLSFDKLEALFLEFEDRIVLALGSLLFGTHDLGKKTLHNFSTSLKVRITKKILEQTSHDDIDHLDGVPGGMEEIVKQIGHGAEEFIDILLVQIENNSPGVADRTFFSL</sequence>
<dbReference type="PANTHER" id="PTHR22870">
    <property type="entry name" value="REGULATOR OF CHROMOSOME CONDENSATION"/>
    <property type="match status" value="1"/>
</dbReference>
<evidence type="ECO:0000313" key="4">
    <source>
        <dbReference type="EMBL" id="BES90514.1"/>
    </source>
</evidence>
<reference evidence="4 5" key="1">
    <citation type="submission" date="2023-09" db="EMBL/GenBank/DDBJ databases">
        <title>Nesidiocoris tenuis whole genome shotgun sequence.</title>
        <authorList>
            <person name="Shibata T."/>
            <person name="Shimoda M."/>
            <person name="Kobayashi T."/>
            <person name="Uehara T."/>
        </authorList>
    </citation>
    <scope>NUCLEOTIDE SEQUENCE [LARGE SCALE GENOMIC DNA]</scope>
    <source>
        <strain evidence="4 5">Japan</strain>
    </source>
</reference>
<feature type="repeat" description="RCC1" evidence="2">
    <location>
        <begin position="1000"/>
        <end position="1055"/>
    </location>
</feature>
<dbReference type="Pfam" id="PF00415">
    <property type="entry name" value="RCC1"/>
    <property type="match status" value="1"/>
</dbReference>
<dbReference type="Proteomes" id="UP001307889">
    <property type="component" value="Chromosome 2"/>
</dbReference>
<evidence type="ECO:0000313" key="5">
    <source>
        <dbReference type="Proteomes" id="UP001307889"/>
    </source>
</evidence>
<protein>
    <submittedName>
        <fullName evidence="4">Regulator of chromosome condensation (RCC1) repeat</fullName>
    </submittedName>
</protein>
<feature type="repeat" description="RCC1" evidence="2">
    <location>
        <begin position="768"/>
        <end position="819"/>
    </location>
</feature>